<comment type="subcellular location">
    <subcellularLocation>
        <location evidence="1">Membrane</location>
        <topology evidence="1">Multi-pass membrane protein</topology>
    </subcellularLocation>
</comment>
<dbReference type="EMBL" id="KN833786">
    <property type="protein sequence ID" value="KIK19300.1"/>
    <property type="molecule type" value="Genomic_DNA"/>
</dbReference>
<protein>
    <recommendedName>
        <fullName evidence="9">CRA domain-containing protein</fullName>
    </recommendedName>
</protein>
<evidence type="ECO:0000256" key="5">
    <source>
        <dbReference type="ARBA" id="ARBA00038039"/>
    </source>
</evidence>
<feature type="transmembrane region" description="Helical" evidence="8">
    <location>
        <begin position="435"/>
        <end position="456"/>
    </location>
</feature>
<evidence type="ECO:0000256" key="2">
    <source>
        <dbReference type="ARBA" id="ARBA00022692"/>
    </source>
</evidence>
<accession>A0A0C9Y3L8</accession>
<dbReference type="Pfam" id="PF10607">
    <property type="entry name" value="CTLH"/>
    <property type="match status" value="1"/>
</dbReference>
<dbReference type="PANTHER" id="PTHR16201:SF34">
    <property type="entry name" value="LYSOSOMAL AMINO ACID TRANSPORTER 1"/>
    <property type="match status" value="1"/>
</dbReference>
<proteinExistence type="inferred from homology"/>
<feature type="region of interest" description="Disordered" evidence="7">
    <location>
        <begin position="226"/>
        <end position="265"/>
    </location>
</feature>
<dbReference type="InterPro" id="IPR006603">
    <property type="entry name" value="PQ-loop_rpt"/>
</dbReference>
<feature type="transmembrane region" description="Helical" evidence="8">
    <location>
        <begin position="395"/>
        <end position="415"/>
    </location>
</feature>
<dbReference type="Gene3D" id="1.20.1280.290">
    <property type="match status" value="2"/>
</dbReference>
<dbReference type="AlphaFoldDB" id="A0A0C9Y3L8"/>
<organism evidence="10 11">
    <name type="scientific">Pisolithus microcarpus 441</name>
    <dbReference type="NCBI Taxonomy" id="765257"/>
    <lineage>
        <taxon>Eukaryota</taxon>
        <taxon>Fungi</taxon>
        <taxon>Dikarya</taxon>
        <taxon>Basidiomycota</taxon>
        <taxon>Agaricomycotina</taxon>
        <taxon>Agaricomycetes</taxon>
        <taxon>Agaricomycetidae</taxon>
        <taxon>Boletales</taxon>
        <taxon>Sclerodermatineae</taxon>
        <taxon>Pisolithaceae</taxon>
        <taxon>Pisolithus</taxon>
    </lineage>
</organism>
<name>A0A0C9Y3L8_9AGAM</name>
<evidence type="ECO:0000256" key="6">
    <source>
        <dbReference type="ARBA" id="ARBA00050768"/>
    </source>
</evidence>
<reference evidence="10 11" key="1">
    <citation type="submission" date="2014-04" db="EMBL/GenBank/DDBJ databases">
        <authorList>
            <consortium name="DOE Joint Genome Institute"/>
            <person name="Kuo A."/>
            <person name="Kohler A."/>
            <person name="Costa M.D."/>
            <person name="Nagy L.G."/>
            <person name="Floudas D."/>
            <person name="Copeland A."/>
            <person name="Barry K.W."/>
            <person name="Cichocki N."/>
            <person name="Veneault-Fourrey C."/>
            <person name="LaButti K."/>
            <person name="Lindquist E.A."/>
            <person name="Lipzen A."/>
            <person name="Lundell T."/>
            <person name="Morin E."/>
            <person name="Murat C."/>
            <person name="Sun H."/>
            <person name="Tunlid A."/>
            <person name="Henrissat B."/>
            <person name="Grigoriev I.V."/>
            <person name="Hibbett D.S."/>
            <person name="Martin F."/>
            <person name="Nordberg H.P."/>
            <person name="Cantor M.N."/>
            <person name="Hua S.X."/>
        </authorList>
    </citation>
    <scope>NUCLEOTIDE SEQUENCE [LARGE SCALE GENOMIC DNA]</scope>
    <source>
        <strain evidence="10 11">441</strain>
    </source>
</reference>
<evidence type="ECO:0000256" key="4">
    <source>
        <dbReference type="ARBA" id="ARBA00023136"/>
    </source>
</evidence>
<feature type="compositionally biased region" description="Polar residues" evidence="7">
    <location>
        <begin position="226"/>
        <end position="238"/>
    </location>
</feature>
<reference evidence="11" key="2">
    <citation type="submission" date="2015-01" db="EMBL/GenBank/DDBJ databases">
        <title>Evolutionary Origins and Diversification of the Mycorrhizal Mutualists.</title>
        <authorList>
            <consortium name="DOE Joint Genome Institute"/>
            <consortium name="Mycorrhizal Genomics Consortium"/>
            <person name="Kohler A."/>
            <person name="Kuo A."/>
            <person name="Nagy L.G."/>
            <person name="Floudas D."/>
            <person name="Copeland A."/>
            <person name="Barry K.W."/>
            <person name="Cichocki N."/>
            <person name="Veneault-Fourrey C."/>
            <person name="LaButti K."/>
            <person name="Lindquist E.A."/>
            <person name="Lipzen A."/>
            <person name="Lundell T."/>
            <person name="Morin E."/>
            <person name="Murat C."/>
            <person name="Riley R."/>
            <person name="Ohm R."/>
            <person name="Sun H."/>
            <person name="Tunlid A."/>
            <person name="Henrissat B."/>
            <person name="Grigoriev I.V."/>
            <person name="Hibbett D.S."/>
            <person name="Martin F."/>
        </authorList>
    </citation>
    <scope>NUCLEOTIDE SEQUENCE [LARGE SCALE GENOMIC DNA]</scope>
    <source>
        <strain evidence="11">441</strain>
    </source>
</reference>
<dbReference type="FunFam" id="1.20.1280.290:FF:000009">
    <property type="entry name" value="PQ loop repeat family protein"/>
    <property type="match status" value="1"/>
</dbReference>
<dbReference type="InterPro" id="IPR013144">
    <property type="entry name" value="CRA_dom"/>
</dbReference>
<evidence type="ECO:0000313" key="11">
    <source>
        <dbReference type="Proteomes" id="UP000054018"/>
    </source>
</evidence>
<dbReference type="SMART" id="SM00679">
    <property type="entry name" value="CTNS"/>
    <property type="match status" value="2"/>
</dbReference>
<dbReference type="InterPro" id="IPR051415">
    <property type="entry name" value="LAAT-1"/>
</dbReference>
<dbReference type="Proteomes" id="UP000054018">
    <property type="component" value="Unassembled WGS sequence"/>
</dbReference>
<dbReference type="GO" id="GO:0000329">
    <property type="term" value="C:fungal-type vacuole membrane"/>
    <property type="evidence" value="ECO:0007669"/>
    <property type="project" value="TreeGrafter"/>
</dbReference>
<comment type="catalytic activity">
    <reaction evidence="6">
        <text>L-histidine(out) + L-arginine(in) = L-histidine(in) + L-arginine(out)</text>
        <dbReference type="Rhea" id="RHEA:71063"/>
        <dbReference type="ChEBI" id="CHEBI:32682"/>
        <dbReference type="ChEBI" id="CHEBI:57595"/>
    </reaction>
</comment>
<keyword evidence="11" id="KW-1185">Reference proteome</keyword>
<dbReference type="GO" id="GO:0015174">
    <property type="term" value="F:basic amino acid transmembrane transporter activity"/>
    <property type="evidence" value="ECO:0007669"/>
    <property type="project" value="TreeGrafter"/>
</dbReference>
<sequence length="870" mass="97194">MVIQNPSELLGYVSIACWLGAQFPQILENIKQQSCESLALPFLFNWMLGDASNLIGCLLTHQLPFQTYLALYFCSVDCCLLCQFFYYGGGPKIPPNSYAYPRSRSASLVRPHSLDTSRYRTLSAVAGSVAAVAALAAHSDSRTEHRHRRKDEDEQFLEERAPSHVSVEVQDEVDDAVLSALSESCHSDSGNKKRVSWSQERYDRHLNRQRLPMSPVVHTACSPLRMTSTQGESATQARGRQLQRDGDLEQDEEERSGQRTGSRASRRGAGMVFLGVWALFGIGGLAGSQYRPTASKSTSIGTVLMSKSGTPPLAQLQLPATPGLLYSSHPSIYAQLPTTPVAVGSHIHLLSEEVLPSERVIGRIFAWLCTTLYLTSRLPQIWKNYVRKSVEGLSVYLFVFAFLGNFFYVCSILTSPNVRLPPPASTEFVRESIPYLLGSGGTFIFDITIVSQYLLYKGRRPRTTMRSRGSSLVRSTTAAEERAALLRTDTLPHSYTDRGSSIMARGQTNRVSTLACRGSAHNRSTMTHPQPDHLRTLVLDYLCHNCYTKTAQAFSRESAVRHLDRDGNEILSESSHLGQTSELSGDVIRSITLRECIRTHILSGRVEEAILCLNEHFPKVLDEKLGDEADTTAPDDASDDRLQYRKTTVNPVHLSLNLLILAFIEACRTLPLSFPDSSRESTIMHPSPTKSSICDPVDEERRQTELLIRARKLYAHVNSLRKPANRSIYERELKNVFGLLAYKVPEKSPIVKYLSRERRERVAEQVDCAILYNMGMPVISNVELAVRYTHCLWSTLHTMRSRLPPRSRWPAGVSLLPDLDDKTSVGAEKEPPEVSQFSSCFTDHSSLTSQDSALQPTTFLGYENMIYMVS</sequence>
<dbReference type="InterPro" id="IPR006594">
    <property type="entry name" value="LisH"/>
</dbReference>
<feature type="region of interest" description="Disordered" evidence="7">
    <location>
        <begin position="138"/>
        <end position="169"/>
    </location>
</feature>
<dbReference type="OrthoDB" id="8048523at2759"/>
<dbReference type="PANTHER" id="PTHR16201">
    <property type="entry name" value="SEVEN TRANSMEMBRANE PROTEIN 1-RELATED"/>
    <property type="match status" value="1"/>
</dbReference>
<dbReference type="GO" id="GO:0034488">
    <property type="term" value="P:basic amino acid transmembrane export from vacuole"/>
    <property type="evidence" value="ECO:0007669"/>
    <property type="project" value="TreeGrafter"/>
</dbReference>
<evidence type="ECO:0000256" key="7">
    <source>
        <dbReference type="SAM" id="MobiDB-lite"/>
    </source>
</evidence>
<dbReference type="Pfam" id="PF04193">
    <property type="entry name" value="PQ-loop"/>
    <property type="match status" value="2"/>
</dbReference>
<feature type="transmembrane region" description="Helical" evidence="8">
    <location>
        <begin position="268"/>
        <end position="287"/>
    </location>
</feature>
<dbReference type="InterPro" id="IPR024964">
    <property type="entry name" value="CTLH/CRA"/>
</dbReference>
<keyword evidence="2 8" id="KW-0812">Transmembrane</keyword>
<evidence type="ECO:0000259" key="9">
    <source>
        <dbReference type="SMART" id="SM00757"/>
    </source>
</evidence>
<keyword evidence="3 8" id="KW-1133">Transmembrane helix</keyword>
<evidence type="ECO:0000256" key="1">
    <source>
        <dbReference type="ARBA" id="ARBA00004141"/>
    </source>
</evidence>
<dbReference type="PROSITE" id="PS50896">
    <property type="entry name" value="LISH"/>
    <property type="match status" value="1"/>
</dbReference>
<dbReference type="HOGENOM" id="CLU_329849_0_0_1"/>
<feature type="domain" description="CRA" evidence="9">
    <location>
        <begin position="701"/>
        <end position="802"/>
    </location>
</feature>
<keyword evidence="4 8" id="KW-0472">Membrane</keyword>
<evidence type="ECO:0000256" key="3">
    <source>
        <dbReference type="ARBA" id="ARBA00022989"/>
    </source>
</evidence>
<dbReference type="SMART" id="SM00757">
    <property type="entry name" value="CRA"/>
    <property type="match status" value="1"/>
</dbReference>
<gene>
    <name evidence="10" type="ORF">PISMIDRAFT_107853</name>
</gene>
<evidence type="ECO:0000313" key="10">
    <source>
        <dbReference type="EMBL" id="KIK19300.1"/>
    </source>
</evidence>
<comment type="similarity">
    <text evidence="5">Belongs to the laat-1 family.</text>
</comment>
<evidence type="ECO:0000256" key="8">
    <source>
        <dbReference type="SAM" id="Phobius"/>
    </source>
</evidence>